<dbReference type="Pfam" id="PF13378">
    <property type="entry name" value="MR_MLE_C"/>
    <property type="match status" value="1"/>
</dbReference>
<evidence type="ECO:0000259" key="4">
    <source>
        <dbReference type="Pfam" id="PF02746"/>
    </source>
</evidence>
<protein>
    <submittedName>
        <fullName evidence="6">Enolase C-terminal domain-like protein</fullName>
    </submittedName>
</protein>
<feature type="compositionally biased region" description="Gly residues" evidence="3">
    <location>
        <begin position="163"/>
        <end position="173"/>
    </location>
</feature>
<feature type="compositionally biased region" description="Basic and acidic residues" evidence="3">
    <location>
        <begin position="406"/>
        <end position="422"/>
    </location>
</feature>
<dbReference type="InterPro" id="IPR029065">
    <property type="entry name" value="Enolase_C-like"/>
</dbReference>
<evidence type="ECO:0000256" key="3">
    <source>
        <dbReference type="SAM" id="MobiDB-lite"/>
    </source>
</evidence>
<reference evidence="6 7" key="1">
    <citation type="submission" date="2024-09" db="EMBL/GenBank/DDBJ databases">
        <title>The Natural Products Discovery Center: Release of the First 8490 Sequenced Strains for Exploring Actinobacteria Biosynthetic Diversity.</title>
        <authorList>
            <person name="Kalkreuter E."/>
            <person name="Kautsar S.A."/>
            <person name="Yang D."/>
            <person name="Bader C.D."/>
            <person name="Teijaro C.N."/>
            <person name="Fluegel L."/>
            <person name="Davis C.M."/>
            <person name="Simpson J.R."/>
            <person name="Lauterbach L."/>
            <person name="Steele A.D."/>
            <person name="Gui C."/>
            <person name="Meng S."/>
            <person name="Li G."/>
            <person name="Viehrig K."/>
            <person name="Ye F."/>
            <person name="Su P."/>
            <person name="Kiefer A.F."/>
            <person name="Nichols A."/>
            <person name="Cepeda A.J."/>
            <person name="Yan W."/>
            <person name="Fan B."/>
            <person name="Jiang Y."/>
            <person name="Adhikari A."/>
            <person name="Zheng C.-J."/>
            <person name="Schuster L."/>
            <person name="Cowan T.M."/>
            <person name="Smanski M.J."/>
            <person name="Chevrette M.G."/>
            <person name="De Carvalho L.P.S."/>
            <person name="Shen B."/>
        </authorList>
    </citation>
    <scope>NUCLEOTIDE SEQUENCE [LARGE SCALE GENOMIC DNA]</scope>
    <source>
        <strain evidence="6 7">NPDC059500</strain>
    </source>
</reference>
<dbReference type="SUPFAM" id="SSF54826">
    <property type="entry name" value="Enolase N-terminal domain-like"/>
    <property type="match status" value="1"/>
</dbReference>
<comment type="similarity">
    <text evidence="1">Belongs to the mandelate racemase/muconate lactonizing enzyme family.</text>
</comment>
<gene>
    <name evidence="6" type="ORF">ACFW88_35945</name>
</gene>
<dbReference type="InterPro" id="IPR036849">
    <property type="entry name" value="Enolase-like_C_sf"/>
</dbReference>
<dbReference type="Gene3D" id="3.30.390.10">
    <property type="entry name" value="Enolase-like, N-terminal domain"/>
    <property type="match status" value="1"/>
</dbReference>
<organism evidence="6 7">
    <name type="scientific">Streptomyces anandii</name>
    <dbReference type="NCBI Taxonomy" id="285454"/>
    <lineage>
        <taxon>Bacteria</taxon>
        <taxon>Bacillati</taxon>
        <taxon>Actinomycetota</taxon>
        <taxon>Actinomycetes</taxon>
        <taxon>Kitasatosporales</taxon>
        <taxon>Streptomycetaceae</taxon>
        <taxon>Streptomyces</taxon>
    </lineage>
</organism>
<evidence type="ECO:0000313" key="6">
    <source>
        <dbReference type="EMBL" id="MFE1755860.1"/>
    </source>
</evidence>
<dbReference type="InterPro" id="IPR034593">
    <property type="entry name" value="DgoD-like"/>
</dbReference>
<dbReference type="PANTHER" id="PTHR48080">
    <property type="entry name" value="D-GALACTONATE DEHYDRATASE-RELATED"/>
    <property type="match status" value="1"/>
</dbReference>
<feature type="region of interest" description="Disordered" evidence="3">
    <location>
        <begin position="377"/>
        <end position="422"/>
    </location>
</feature>
<name>A0ABW6HGS9_9ACTN</name>
<dbReference type="InterPro" id="IPR013341">
    <property type="entry name" value="Mandelate_racemase_N_dom"/>
</dbReference>
<keyword evidence="7" id="KW-1185">Reference proteome</keyword>
<dbReference type="RefSeq" id="WP_381829970.1">
    <property type="nucleotide sequence ID" value="NZ_JBHYTS010000124.1"/>
</dbReference>
<evidence type="ECO:0000259" key="5">
    <source>
        <dbReference type="Pfam" id="PF13378"/>
    </source>
</evidence>
<evidence type="ECO:0000256" key="2">
    <source>
        <dbReference type="ARBA" id="ARBA00022723"/>
    </source>
</evidence>
<dbReference type="SUPFAM" id="SSF51604">
    <property type="entry name" value="Enolase C-terminal domain-like"/>
    <property type="match status" value="1"/>
</dbReference>
<dbReference type="Pfam" id="PF02746">
    <property type="entry name" value="MR_MLE_N"/>
    <property type="match status" value="1"/>
</dbReference>
<dbReference type="PANTHER" id="PTHR48080:SF3">
    <property type="entry name" value="ENOLASE SUPERFAMILY MEMBER DDB_G0284701"/>
    <property type="match status" value="1"/>
</dbReference>
<sequence>MFDPVLLRSLAATPLRVQYALLPVPVPAREPASEGAAAGGGRGWAVLRVTLHGAGATGVGEATLLPYAAAHDHDAVRAQLAAAEPGLVRGISPSQLPALLPPGPSRSAVDAALWDLFAKRSGLPAWELLGVPPPRPLPGIRTLPLLPPAELEAELRGGDGRGHGSAHGSGHGPGSPKLNLRLGAGSVEDDLARLDAVRRHQPDAWLMADAGGTWDPDRLHTMLPRLAEHGVRVLQQPLPDAESGALVTLRRPFPIIADLAHGGSADPGRLAARYDGAALGLDAVGGLTAALALMEEAGQRGLLVLLGSPPATARSWAATLHAAARADLLNVPPALRVPGEPPRHPGRPHPIAASSPVPAPAESAMYGAVGCPRCAERGGGGGGGRDEEERSVTERSVTAKRQGRGRTGERHDGCRGGCRCRE</sequence>
<feature type="region of interest" description="Disordered" evidence="3">
    <location>
        <begin position="154"/>
        <end position="182"/>
    </location>
</feature>
<comment type="caution">
    <text evidence="6">The sequence shown here is derived from an EMBL/GenBank/DDBJ whole genome shotgun (WGS) entry which is preliminary data.</text>
</comment>
<dbReference type="Proteomes" id="UP001599756">
    <property type="component" value="Unassembled WGS sequence"/>
</dbReference>
<feature type="domain" description="Mandelate racemase/muconate lactonizing enzyme N-terminal" evidence="4">
    <location>
        <begin position="45"/>
        <end position="130"/>
    </location>
</feature>
<accession>A0ABW6HGS9</accession>
<keyword evidence="2" id="KW-0479">Metal-binding</keyword>
<evidence type="ECO:0000313" key="7">
    <source>
        <dbReference type="Proteomes" id="UP001599756"/>
    </source>
</evidence>
<feature type="compositionally biased region" description="Basic and acidic residues" evidence="3">
    <location>
        <begin position="384"/>
        <end position="393"/>
    </location>
</feature>
<dbReference type="InterPro" id="IPR029017">
    <property type="entry name" value="Enolase-like_N"/>
</dbReference>
<dbReference type="Gene3D" id="3.20.20.120">
    <property type="entry name" value="Enolase-like C-terminal domain"/>
    <property type="match status" value="1"/>
</dbReference>
<dbReference type="EMBL" id="JBHYTS010000124">
    <property type="protein sequence ID" value="MFE1755860.1"/>
    <property type="molecule type" value="Genomic_DNA"/>
</dbReference>
<proteinExistence type="inferred from homology"/>
<feature type="domain" description="Enolase C-terminal" evidence="5">
    <location>
        <begin position="179"/>
        <end position="325"/>
    </location>
</feature>
<evidence type="ECO:0000256" key="1">
    <source>
        <dbReference type="ARBA" id="ARBA00008031"/>
    </source>
</evidence>